<dbReference type="Gene3D" id="1.10.1760.20">
    <property type="match status" value="1"/>
</dbReference>
<name>A0A233V3M2_FINMA</name>
<keyword evidence="2 3" id="KW-0472">Membrane</keyword>
<feature type="transmembrane region" description="Helical" evidence="3">
    <location>
        <begin position="53"/>
        <end position="73"/>
    </location>
</feature>
<proteinExistence type="inferred from homology"/>
<comment type="similarity">
    <text evidence="1 2">Belongs to the BioY family.</text>
</comment>
<dbReference type="InterPro" id="IPR003784">
    <property type="entry name" value="BioY"/>
</dbReference>
<dbReference type="GO" id="GO:0015225">
    <property type="term" value="F:biotin transmembrane transporter activity"/>
    <property type="evidence" value="ECO:0007669"/>
    <property type="project" value="UniProtKB-UniRule"/>
</dbReference>
<dbReference type="PANTHER" id="PTHR34295">
    <property type="entry name" value="BIOTIN TRANSPORTER BIOY"/>
    <property type="match status" value="1"/>
</dbReference>
<sequence>MTNKSNTKELIKIALFSALIIIGSYIIIPLFPVPISLQSLFAISSGYYLSKKYANMSVLLYIILGLIGLPVFAGGKGGMQAIFSPSFGYILGFLAQTFYVKYKKRNLSKLNLFIMFMVSSIIIYAFGVSYMGIFFKLSNKQFDLWKLLFTGMIIFLPGDMLKALVFSLVTKRIEKYI</sequence>
<keyword evidence="2" id="KW-0813">Transport</keyword>
<organism evidence="4 5">
    <name type="scientific">Finegoldia magna</name>
    <name type="common">Peptostreptococcus magnus</name>
    <dbReference type="NCBI Taxonomy" id="1260"/>
    <lineage>
        <taxon>Bacteria</taxon>
        <taxon>Bacillati</taxon>
        <taxon>Bacillota</taxon>
        <taxon>Tissierellia</taxon>
        <taxon>Tissierellales</taxon>
        <taxon>Peptoniphilaceae</taxon>
        <taxon>Finegoldia</taxon>
    </lineage>
</organism>
<keyword evidence="3" id="KW-0812">Transmembrane</keyword>
<evidence type="ECO:0000313" key="5">
    <source>
        <dbReference type="Proteomes" id="UP000215413"/>
    </source>
</evidence>
<reference evidence="5" key="1">
    <citation type="submission" date="2017-04" db="EMBL/GenBank/DDBJ databases">
        <title>Finegoldia magna isolated from orthopedic joint implant-associated infections.</title>
        <authorList>
            <person name="Bjorklund S."/>
            <person name="Bruggemann H."/>
            <person name="Jensen A."/>
            <person name="Hellmark B."/>
            <person name="Soderquist B."/>
        </authorList>
    </citation>
    <scope>NUCLEOTIDE SEQUENCE [LARGE SCALE GENOMIC DNA]</scope>
    <source>
        <strain evidence="5">CCUG 54800</strain>
    </source>
</reference>
<dbReference type="PANTHER" id="PTHR34295:SF1">
    <property type="entry name" value="BIOTIN TRANSPORTER BIOY"/>
    <property type="match status" value="1"/>
</dbReference>
<keyword evidence="2" id="KW-1003">Cell membrane</keyword>
<feature type="transmembrane region" description="Helical" evidence="3">
    <location>
        <begin position="147"/>
        <end position="169"/>
    </location>
</feature>
<evidence type="ECO:0000256" key="1">
    <source>
        <dbReference type="ARBA" id="ARBA00010692"/>
    </source>
</evidence>
<evidence type="ECO:0000313" key="4">
    <source>
        <dbReference type="EMBL" id="OXZ26997.1"/>
    </source>
</evidence>
<evidence type="ECO:0000256" key="3">
    <source>
        <dbReference type="SAM" id="Phobius"/>
    </source>
</evidence>
<gene>
    <name evidence="4" type="ORF">B9N49_06370</name>
</gene>
<comment type="subcellular location">
    <subcellularLocation>
        <location evidence="2">Cell membrane</location>
        <topology evidence="2">Multi-pass membrane protein</topology>
    </subcellularLocation>
</comment>
<feature type="transmembrane region" description="Helical" evidence="3">
    <location>
        <begin position="112"/>
        <end position="135"/>
    </location>
</feature>
<evidence type="ECO:0000256" key="2">
    <source>
        <dbReference type="PIRNR" id="PIRNR016661"/>
    </source>
</evidence>
<dbReference type="PIRSF" id="PIRSF016661">
    <property type="entry name" value="BioY"/>
    <property type="match status" value="1"/>
</dbReference>
<dbReference type="Proteomes" id="UP000215413">
    <property type="component" value="Unassembled WGS sequence"/>
</dbReference>
<dbReference type="Pfam" id="PF02632">
    <property type="entry name" value="BioY"/>
    <property type="match status" value="1"/>
</dbReference>
<comment type="caution">
    <text evidence="4">The sequence shown here is derived from an EMBL/GenBank/DDBJ whole genome shotgun (WGS) entry which is preliminary data.</text>
</comment>
<protein>
    <recommendedName>
        <fullName evidence="2">Biotin transporter</fullName>
    </recommendedName>
</protein>
<feature type="transmembrane region" description="Helical" evidence="3">
    <location>
        <begin position="79"/>
        <end position="100"/>
    </location>
</feature>
<feature type="transmembrane region" description="Helical" evidence="3">
    <location>
        <begin position="13"/>
        <end position="33"/>
    </location>
</feature>
<dbReference type="EMBL" id="NDYC01000029">
    <property type="protein sequence ID" value="OXZ26997.1"/>
    <property type="molecule type" value="Genomic_DNA"/>
</dbReference>
<keyword evidence="3" id="KW-1133">Transmembrane helix</keyword>
<dbReference type="GO" id="GO:0005886">
    <property type="term" value="C:plasma membrane"/>
    <property type="evidence" value="ECO:0007669"/>
    <property type="project" value="UniProtKB-SubCell"/>
</dbReference>
<accession>A0A233V3M2</accession>
<dbReference type="AlphaFoldDB" id="A0A233V3M2"/>
<dbReference type="RefSeq" id="WP_094206008.1">
    <property type="nucleotide sequence ID" value="NZ_JAWGQT010000001.1"/>
</dbReference>